<dbReference type="SUPFAM" id="SSF56112">
    <property type="entry name" value="Protein kinase-like (PK-like)"/>
    <property type="match status" value="1"/>
</dbReference>
<dbReference type="InterPro" id="IPR051681">
    <property type="entry name" value="Ser/Thr_Kinases-Pseudokinases"/>
</dbReference>
<reference evidence="9 10" key="1">
    <citation type="submission" date="2023-05" db="EMBL/GenBank/DDBJ databases">
        <title>A 100% complete, gapless, phased diploid assembly of the Scenedesmus obliquus UTEX 3031 genome.</title>
        <authorList>
            <person name="Biondi T.C."/>
            <person name="Hanschen E.R."/>
            <person name="Kwon T."/>
            <person name="Eng W."/>
            <person name="Kruse C.P.S."/>
            <person name="Koehler S.I."/>
            <person name="Kunde Y."/>
            <person name="Gleasner C.D."/>
            <person name="You Mak K.T."/>
            <person name="Polle J."/>
            <person name="Hovde B.T."/>
            <person name="Starkenburg S.R."/>
        </authorList>
    </citation>
    <scope>NUCLEOTIDE SEQUENCE [LARGE SCALE GENOMIC DNA]</scope>
    <source>
        <strain evidence="9 10">DOE0152z</strain>
    </source>
</reference>
<keyword evidence="4 5" id="KW-0067">ATP-binding</keyword>
<dbReference type="PROSITE" id="PS50011">
    <property type="entry name" value="PROTEIN_KINASE_DOM"/>
    <property type="match status" value="1"/>
</dbReference>
<evidence type="ECO:0000313" key="9">
    <source>
        <dbReference type="EMBL" id="WIA10008.1"/>
    </source>
</evidence>
<dbReference type="CDD" id="cd13999">
    <property type="entry name" value="STKc_MAP3K-like"/>
    <property type="match status" value="1"/>
</dbReference>
<dbReference type="PANTHER" id="PTHR44329">
    <property type="entry name" value="SERINE/THREONINE-PROTEIN KINASE TNNI3K-RELATED"/>
    <property type="match status" value="1"/>
</dbReference>
<dbReference type="PROSITE" id="PS00107">
    <property type="entry name" value="PROTEIN_KINASE_ATP"/>
    <property type="match status" value="1"/>
</dbReference>
<name>A0ABY8TRD1_TETOB</name>
<feature type="region of interest" description="Disordered" evidence="7">
    <location>
        <begin position="17"/>
        <end position="43"/>
    </location>
</feature>
<dbReference type="SMART" id="SM00220">
    <property type="entry name" value="S_TKc"/>
    <property type="match status" value="1"/>
</dbReference>
<evidence type="ECO:0000256" key="5">
    <source>
        <dbReference type="PROSITE-ProRule" id="PRU10141"/>
    </source>
</evidence>
<feature type="binding site" evidence="5">
    <location>
        <position position="150"/>
    </location>
    <ligand>
        <name>ATP</name>
        <dbReference type="ChEBI" id="CHEBI:30616"/>
    </ligand>
</feature>
<evidence type="ECO:0000256" key="3">
    <source>
        <dbReference type="ARBA" id="ARBA00022777"/>
    </source>
</evidence>
<dbReference type="InterPro" id="IPR011009">
    <property type="entry name" value="Kinase-like_dom_sf"/>
</dbReference>
<evidence type="ECO:0000256" key="2">
    <source>
        <dbReference type="ARBA" id="ARBA00022741"/>
    </source>
</evidence>
<protein>
    <recommendedName>
        <fullName evidence="8">Protein kinase domain-containing protein</fullName>
    </recommendedName>
</protein>
<feature type="domain" description="Protein kinase" evidence="8">
    <location>
        <begin position="123"/>
        <end position="377"/>
    </location>
</feature>
<dbReference type="Gene3D" id="1.10.510.10">
    <property type="entry name" value="Transferase(Phosphotransferase) domain 1"/>
    <property type="match status" value="1"/>
</dbReference>
<dbReference type="InterPro" id="IPR008271">
    <property type="entry name" value="Ser/Thr_kinase_AS"/>
</dbReference>
<keyword evidence="10" id="KW-1185">Reference proteome</keyword>
<evidence type="ECO:0000256" key="6">
    <source>
        <dbReference type="RuleBase" id="RU000304"/>
    </source>
</evidence>
<keyword evidence="3" id="KW-0418">Kinase</keyword>
<feature type="compositionally biased region" description="Low complexity" evidence="7">
    <location>
        <begin position="17"/>
        <end position="28"/>
    </location>
</feature>
<evidence type="ECO:0000256" key="4">
    <source>
        <dbReference type="ARBA" id="ARBA00022840"/>
    </source>
</evidence>
<dbReference type="InterPro" id="IPR017441">
    <property type="entry name" value="Protein_kinase_ATP_BS"/>
</dbReference>
<accession>A0ABY8TRD1</accession>
<evidence type="ECO:0000256" key="1">
    <source>
        <dbReference type="ARBA" id="ARBA00022679"/>
    </source>
</evidence>
<dbReference type="Proteomes" id="UP001244341">
    <property type="component" value="Chromosome 2b"/>
</dbReference>
<dbReference type="Gene3D" id="3.30.200.20">
    <property type="entry name" value="Phosphorylase Kinase, domain 1"/>
    <property type="match status" value="1"/>
</dbReference>
<evidence type="ECO:0000313" key="10">
    <source>
        <dbReference type="Proteomes" id="UP001244341"/>
    </source>
</evidence>
<proteinExistence type="inferred from homology"/>
<evidence type="ECO:0000256" key="7">
    <source>
        <dbReference type="SAM" id="MobiDB-lite"/>
    </source>
</evidence>
<gene>
    <name evidence="9" type="ORF">OEZ85_010220</name>
</gene>
<dbReference type="Pfam" id="PF00069">
    <property type="entry name" value="Pkinase"/>
    <property type="match status" value="1"/>
</dbReference>
<sequence length="392" mass="42440">MPADLLARAVDQFHEAQQLQGAAGTAAGAAGGSSSWRPEPPDPLLKRCATWADRLHEDAFGEDLLGNMLKATAGAHQNRPLSPVARGTSSAAAATGALMAGGGVIHPPNGPPIPLNVDYGSEVALGPLLGRGGFGHVYQATWRGQQVAVKLMYFDAEEPAVLDAFCKEVALSSSGHQQQHLALIMELVEGGNLAQRIYHPSKRRLSYLEVLQIGLDVARGLAYLHPAVVHRDLKPQNVLLDSSGRAKIADFGISRFKDPSRSWLSVTHQGGTPNYMAPELFNGSRVDEAADVYSLGCILYECLARRRPFGELLGGEDGRSFNMLFKIIVAVAINKERPLLPPSTPPRLAALIRRCWQEEPRQRPRAAAVAAELQQMMQEELDLRASMLRSQT</sequence>
<keyword evidence="6" id="KW-0723">Serine/threonine-protein kinase</keyword>
<dbReference type="InterPro" id="IPR000719">
    <property type="entry name" value="Prot_kinase_dom"/>
</dbReference>
<keyword evidence="1" id="KW-0808">Transferase</keyword>
<dbReference type="PROSITE" id="PS00108">
    <property type="entry name" value="PROTEIN_KINASE_ST"/>
    <property type="match status" value="1"/>
</dbReference>
<dbReference type="PANTHER" id="PTHR44329:SF214">
    <property type="entry name" value="PROTEIN KINASE DOMAIN-CONTAINING PROTEIN"/>
    <property type="match status" value="1"/>
</dbReference>
<organism evidence="9 10">
    <name type="scientific">Tetradesmus obliquus</name>
    <name type="common">Green alga</name>
    <name type="synonym">Acutodesmus obliquus</name>
    <dbReference type="NCBI Taxonomy" id="3088"/>
    <lineage>
        <taxon>Eukaryota</taxon>
        <taxon>Viridiplantae</taxon>
        <taxon>Chlorophyta</taxon>
        <taxon>core chlorophytes</taxon>
        <taxon>Chlorophyceae</taxon>
        <taxon>CS clade</taxon>
        <taxon>Sphaeropleales</taxon>
        <taxon>Scenedesmaceae</taxon>
        <taxon>Tetradesmus</taxon>
    </lineage>
</organism>
<keyword evidence="2 5" id="KW-0547">Nucleotide-binding</keyword>
<dbReference type="EMBL" id="CP126209">
    <property type="protein sequence ID" value="WIA10008.1"/>
    <property type="molecule type" value="Genomic_DNA"/>
</dbReference>
<comment type="similarity">
    <text evidence="6">Belongs to the protein kinase superfamily.</text>
</comment>
<evidence type="ECO:0000259" key="8">
    <source>
        <dbReference type="PROSITE" id="PS50011"/>
    </source>
</evidence>